<comment type="caution">
    <text evidence="1">The sequence shown here is derived from an EMBL/GenBank/DDBJ whole genome shotgun (WGS) entry which is preliminary data.</text>
</comment>
<keyword evidence="2" id="KW-1185">Reference proteome</keyword>
<reference evidence="1 2" key="1">
    <citation type="journal article" date="2018" name="Mol. Biol. Evol.">
        <title>Analysis of the draft genome of the red seaweed Gracilariopsis chorda provides insights into genome size evolution in Rhodophyta.</title>
        <authorList>
            <person name="Lee J."/>
            <person name="Yang E.C."/>
            <person name="Graf L."/>
            <person name="Yang J.H."/>
            <person name="Qiu H."/>
            <person name="Zel Zion U."/>
            <person name="Chan C.X."/>
            <person name="Stephens T.G."/>
            <person name="Weber A.P.M."/>
            <person name="Boo G.H."/>
            <person name="Boo S.M."/>
            <person name="Kim K.M."/>
            <person name="Shin Y."/>
            <person name="Jung M."/>
            <person name="Lee S.J."/>
            <person name="Yim H.S."/>
            <person name="Lee J.H."/>
            <person name="Bhattacharya D."/>
            <person name="Yoon H.S."/>
        </authorList>
    </citation>
    <scope>NUCLEOTIDE SEQUENCE [LARGE SCALE GENOMIC DNA]</scope>
    <source>
        <strain evidence="1 2">SKKU-2015</strain>
        <tissue evidence="1">Whole body</tissue>
    </source>
</reference>
<protein>
    <submittedName>
        <fullName evidence="1">Uncharacterized protein</fullName>
    </submittedName>
</protein>
<dbReference type="OrthoDB" id="3986at2759"/>
<accession>A0A2V3J7Z8</accession>
<sequence length="300" mass="32862">MAFVNALSVGTHVPAKNRSSSFVCNKLVSRDVRAKSSTPRMGYGDYSYLTDKTKGHVNQYYVDKFRIASDFSKGVPASLSDAKLGRDQKGRVIVPEKGIPQAFDSPIPERDATAPPDPRIAEAEGAVFAWDPAYVDPKFSPGTYENCEDPAVAEDAFQKFRASVNEQRGAVLTRMDFGAVERKKRIRAGLDEKYLLCLDGSLDVRYAVLQDIADPPTFTPTGEPQTEIPGQPYTGSVGAMDFMLTPGEEIAFWKQLQAKGVDEPVFKKPSGSDTPELPYNVSATVDQLKDAQKARDIISP</sequence>
<dbReference type="AlphaFoldDB" id="A0A2V3J7Z8"/>
<evidence type="ECO:0000313" key="1">
    <source>
        <dbReference type="EMBL" id="PXF49320.1"/>
    </source>
</evidence>
<name>A0A2V3J7Z8_9FLOR</name>
<gene>
    <name evidence="1" type="ORF">BWQ96_00894</name>
</gene>
<organism evidence="1 2">
    <name type="scientific">Gracilariopsis chorda</name>
    <dbReference type="NCBI Taxonomy" id="448386"/>
    <lineage>
        <taxon>Eukaryota</taxon>
        <taxon>Rhodophyta</taxon>
        <taxon>Florideophyceae</taxon>
        <taxon>Rhodymeniophycidae</taxon>
        <taxon>Gracilariales</taxon>
        <taxon>Gracilariaceae</taxon>
        <taxon>Gracilariopsis</taxon>
    </lineage>
</organism>
<dbReference type="EMBL" id="NBIV01000006">
    <property type="protein sequence ID" value="PXF49320.1"/>
    <property type="molecule type" value="Genomic_DNA"/>
</dbReference>
<evidence type="ECO:0000313" key="2">
    <source>
        <dbReference type="Proteomes" id="UP000247409"/>
    </source>
</evidence>
<dbReference type="Proteomes" id="UP000247409">
    <property type="component" value="Unassembled WGS sequence"/>
</dbReference>
<proteinExistence type="predicted"/>